<dbReference type="Pfam" id="PF00582">
    <property type="entry name" value="Usp"/>
    <property type="match status" value="1"/>
</dbReference>
<dbReference type="SUPFAM" id="SSF52402">
    <property type="entry name" value="Adenine nucleotide alpha hydrolases-like"/>
    <property type="match status" value="2"/>
</dbReference>
<sequence length="280" mass="31360">MKSILILTDFSSATEQTIGYIKENGLQLGIQRILIYHSFGPQGIDTLVPDGIKIPILGDEHQLFENSIATLQKLRNELLEVLQDVEIDVLIDSKPVVEAVHEIVQEKNIDLVVLGINGSDDGGKNSVGKIPAHLMKNHSLDLLLVPSNSKSYRMDNVMLACDLKNIVQILPDKKLKEFVRDLNAHLFVVNVGEENDMDAVSLVQEQTVLHELIDDLNPEFHYLKSKDTVPVLLQFAQSKQVGLIVAVPLKRGFLENLFHKSETKKLTLNTSIPLLLMHKR</sequence>
<keyword evidence="4" id="KW-1185">Reference proteome</keyword>
<reference evidence="3 4" key="1">
    <citation type="submission" date="2024-04" db="EMBL/GenBank/DDBJ databases">
        <title>WGS of bacteria from Torrens River.</title>
        <authorList>
            <person name="Wyrsch E.R."/>
            <person name="Drigo B."/>
        </authorList>
    </citation>
    <scope>NUCLEOTIDE SEQUENCE [LARGE SCALE GENOMIC DNA]</scope>
    <source>
        <strain evidence="3 4">TWI391</strain>
    </source>
</reference>
<feature type="domain" description="UspA" evidence="2">
    <location>
        <begin position="2"/>
        <end position="146"/>
    </location>
</feature>
<evidence type="ECO:0000313" key="3">
    <source>
        <dbReference type="EMBL" id="MEN5378624.1"/>
    </source>
</evidence>
<dbReference type="InterPro" id="IPR014729">
    <property type="entry name" value="Rossmann-like_a/b/a_fold"/>
</dbReference>
<gene>
    <name evidence="3" type="ORF">ABE541_15280</name>
</gene>
<name>A0ABV0BYR4_9SPHI</name>
<dbReference type="Gene3D" id="3.40.50.620">
    <property type="entry name" value="HUPs"/>
    <property type="match status" value="2"/>
</dbReference>
<dbReference type="EMBL" id="JBDJNQ010000007">
    <property type="protein sequence ID" value="MEN5378624.1"/>
    <property type="molecule type" value="Genomic_DNA"/>
</dbReference>
<evidence type="ECO:0000259" key="2">
    <source>
        <dbReference type="Pfam" id="PF00582"/>
    </source>
</evidence>
<accession>A0ABV0BYR4</accession>
<protein>
    <submittedName>
        <fullName evidence="3">Universal stress protein</fullName>
    </submittedName>
</protein>
<comment type="caution">
    <text evidence="3">The sequence shown here is derived from an EMBL/GenBank/DDBJ whole genome shotgun (WGS) entry which is preliminary data.</text>
</comment>
<dbReference type="InterPro" id="IPR006016">
    <property type="entry name" value="UspA"/>
</dbReference>
<dbReference type="Proteomes" id="UP001409291">
    <property type="component" value="Unassembled WGS sequence"/>
</dbReference>
<proteinExistence type="inferred from homology"/>
<comment type="similarity">
    <text evidence="1">Belongs to the universal stress protein A family.</text>
</comment>
<dbReference type="PRINTS" id="PR01438">
    <property type="entry name" value="UNVRSLSTRESS"/>
</dbReference>
<dbReference type="RefSeq" id="WP_021188318.1">
    <property type="nucleotide sequence ID" value="NZ_JBDJLH010000002.1"/>
</dbReference>
<evidence type="ECO:0000313" key="4">
    <source>
        <dbReference type="Proteomes" id="UP001409291"/>
    </source>
</evidence>
<evidence type="ECO:0000256" key="1">
    <source>
        <dbReference type="ARBA" id="ARBA00008791"/>
    </source>
</evidence>
<organism evidence="3 4">
    <name type="scientific">Sphingobacterium kitahiroshimense</name>
    <dbReference type="NCBI Taxonomy" id="470446"/>
    <lineage>
        <taxon>Bacteria</taxon>
        <taxon>Pseudomonadati</taxon>
        <taxon>Bacteroidota</taxon>
        <taxon>Sphingobacteriia</taxon>
        <taxon>Sphingobacteriales</taxon>
        <taxon>Sphingobacteriaceae</taxon>
        <taxon>Sphingobacterium</taxon>
    </lineage>
</organism>
<dbReference type="InterPro" id="IPR006015">
    <property type="entry name" value="Universal_stress_UspA"/>
</dbReference>